<dbReference type="GO" id="GO:0000993">
    <property type="term" value="F:RNA polymerase II complex binding"/>
    <property type="evidence" value="ECO:0007669"/>
    <property type="project" value="TreeGrafter"/>
</dbReference>
<organism evidence="4 5">
    <name type="scientific">Pseudoalteromonas luteoviolacea</name>
    <dbReference type="NCBI Taxonomy" id="43657"/>
    <lineage>
        <taxon>Bacteria</taxon>
        <taxon>Pseudomonadati</taxon>
        <taxon>Pseudomonadota</taxon>
        <taxon>Gammaproteobacteria</taxon>
        <taxon>Alteromonadales</taxon>
        <taxon>Pseudoalteromonadaceae</taxon>
        <taxon>Pseudoalteromonas</taxon>
    </lineage>
</organism>
<proteinExistence type="predicted"/>
<keyword evidence="1" id="KW-0677">Repeat</keyword>
<sequence length="457" mass="52181">MDNIMNLKRAGVFSLIALLMAGFKAHTQDYQLELEPVRFVLPAYSEQYSDREVTLAPDEYELAEKLKSLLSRKDFKKVSEELATFYNIELSPALLMIKAQVHFSLKEYSNAEKVYKFVLKRKPQLVRAHQDLGQLYLINEDFEKAQIHFSNAIAYGSNSAMIHGQLGYLNLHKNGAFSALYAYQKAYSLEPENEQWQQGLLTSLVKAKMFPSALALLSELITKNKQKQSYWLTKAAIHLETQQSDKALTSLEYALLLGDLSHQNLLIMINLHFEQSQYDRAVALLKANVSKQTLEFSDVRSYLYWLNSANRWEDSEWLLQQFIGSDALTHIDKSTIAYTQAQILEANGKLVEADKLYKEALHNNANNEQALLSYAHLLLQQKDYIAAEQMFLRSEAFNSVNLHAMLGRAQLYINTDDIQSAYSLLLDVKNKYPDTQGIQNKIDILANIVSVQDANNL</sequence>
<dbReference type="GO" id="GO:0006355">
    <property type="term" value="P:regulation of DNA-templated transcription"/>
    <property type="evidence" value="ECO:0007669"/>
    <property type="project" value="InterPro"/>
</dbReference>
<feature type="repeat" description="TPR" evidence="3">
    <location>
        <begin position="126"/>
        <end position="159"/>
    </location>
</feature>
<name>A0A1C0TVK7_9GAMM</name>
<dbReference type="InterPro" id="IPR011990">
    <property type="entry name" value="TPR-like_helical_dom_sf"/>
</dbReference>
<evidence type="ECO:0000256" key="2">
    <source>
        <dbReference type="ARBA" id="ARBA00022803"/>
    </source>
</evidence>
<evidence type="ECO:0000256" key="1">
    <source>
        <dbReference type="ARBA" id="ARBA00022737"/>
    </source>
</evidence>
<dbReference type="InterPro" id="IPR031101">
    <property type="entry name" value="Ctr9"/>
</dbReference>
<protein>
    <submittedName>
        <fullName evidence="4">Uncharacterized protein</fullName>
    </submittedName>
</protein>
<comment type="caution">
    <text evidence="4">The sequence shown here is derived from an EMBL/GenBank/DDBJ whole genome shotgun (WGS) entry which is preliminary data.</text>
</comment>
<evidence type="ECO:0000313" key="5">
    <source>
        <dbReference type="Proteomes" id="UP000093366"/>
    </source>
</evidence>
<dbReference type="SUPFAM" id="SSF81901">
    <property type="entry name" value="HCP-like"/>
    <property type="match status" value="2"/>
</dbReference>
<dbReference type="InterPro" id="IPR019734">
    <property type="entry name" value="TPR_rpt"/>
</dbReference>
<dbReference type="PANTHER" id="PTHR14027">
    <property type="entry name" value="RNA POLYMERASE-ASSOCIATED PROTEIN CTR9"/>
    <property type="match status" value="1"/>
</dbReference>
<dbReference type="EMBL" id="MAUJ01000001">
    <property type="protein sequence ID" value="OCQ23357.1"/>
    <property type="molecule type" value="Genomic_DNA"/>
</dbReference>
<dbReference type="Gene3D" id="1.25.40.10">
    <property type="entry name" value="Tetratricopeptide repeat domain"/>
    <property type="match status" value="3"/>
</dbReference>
<dbReference type="PANTHER" id="PTHR14027:SF2">
    <property type="entry name" value="RNA POLYMERASE-ASSOCIATED PROTEIN CTR9 HOMOLOG"/>
    <property type="match status" value="1"/>
</dbReference>
<evidence type="ECO:0000313" key="4">
    <source>
        <dbReference type="EMBL" id="OCQ23357.1"/>
    </source>
</evidence>
<dbReference type="Pfam" id="PF13432">
    <property type="entry name" value="TPR_16"/>
    <property type="match status" value="1"/>
</dbReference>
<dbReference type="PROSITE" id="PS50005">
    <property type="entry name" value="TPR"/>
    <property type="match status" value="1"/>
</dbReference>
<dbReference type="OrthoDB" id="5699219at2"/>
<dbReference type="AlphaFoldDB" id="A0A1C0TVK7"/>
<accession>A0A1C0TVK7</accession>
<reference evidence="5" key="1">
    <citation type="submission" date="2016-07" db="EMBL/GenBank/DDBJ databases">
        <authorList>
            <person name="Florea S."/>
            <person name="Webb J.S."/>
            <person name="Jaromczyk J."/>
            <person name="Schardl C.L."/>
        </authorList>
    </citation>
    <scope>NUCLEOTIDE SEQUENCE [LARGE SCALE GENOMIC DNA]</scope>
    <source>
        <strain evidence="5">IPB1</strain>
    </source>
</reference>
<dbReference type="GO" id="GO:0006368">
    <property type="term" value="P:transcription elongation by RNA polymerase II"/>
    <property type="evidence" value="ECO:0007669"/>
    <property type="project" value="TreeGrafter"/>
</dbReference>
<dbReference type="Proteomes" id="UP000093366">
    <property type="component" value="Unassembled WGS sequence"/>
</dbReference>
<evidence type="ECO:0000256" key="3">
    <source>
        <dbReference type="PROSITE-ProRule" id="PRU00339"/>
    </source>
</evidence>
<dbReference type="SMART" id="SM00028">
    <property type="entry name" value="TPR"/>
    <property type="match status" value="5"/>
</dbReference>
<gene>
    <name evidence="4" type="ORF">A7985_05285</name>
</gene>
<keyword evidence="2 3" id="KW-0802">TPR repeat</keyword>